<organism evidence="2 3">
    <name type="scientific">Araneus ventricosus</name>
    <name type="common">Orbweaver spider</name>
    <name type="synonym">Epeira ventricosa</name>
    <dbReference type="NCBI Taxonomy" id="182803"/>
    <lineage>
        <taxon>Eukaryota</taxon>
        <taxon>Metazoa</taxon>
        <taxon>Ecdysozoa</taxon>
        <taxon>Arthropoda</taxon>
        <taxon>Chelicerata</taxon>
        <taxon>Arachnida</taxon>
        <taxon>Araneae</taxon>
        <taxon>Araneomorphae</taxon>
        <taxon>Entelegynae</taxon>
        <taxon>Araneoidea</taxon>
        <taxon>Araneidae</taxon>
        <taxon>Araneus</taxon>
    </lineage>
</organism>
<dbReference type="Proteomes" id="UP000499080">
    <property type="component" value="Unassembled WGS sequence"/>
</dbReference>
<protein>
    <submittedName>
        <fullName evidence="2">Uncharacterized protein</fullName>
    </submittedName>
</protein>
<evidence type="ECO:0000256" key="1">
    <source>
        <dbReference type="SAM" id="MobiDB-lite"/>
    </source>
</evidence>
<sequence length="109" mass="12614">MPKESTPHKNEEVPFNPPKRREAEIFDAEGRKCERFLEGEVFPFCYLSKHSSSQKYINMQIPLPCVLCIAENLGSSISFDCRIIRMSLPQQSIEILLIPKPMRLEFIPC</sequence>
<evidence type="ECO:0000313" key="2">
    <source>
        <dbReference type="EMBL" id="GBM93449.1"/>
    </source>
</evidence>
<keyword evidence="3" id="KW-1185">Reference proteome</keyword>
<name>A0A4Y2JVC6_ARAVE</name>
<evidence type="ECO:0000313" key="3">
    <source>
        <dbReference type="Proteomes" id="UP000499080"/>
    </source>
</evidence>
<comment type="caution">
    <text evidence="2">The sequence shown here is derived from an EMBL/GenBank/DDBJ whole genome shotgun (WGS) entry which is preliminary data.</text>
</comment>
<dbReference type="EMBL" id="BGPR01003874">
    <property type="protein sequence ID" value="GBM93449.1"/>
    <property type="molecule type" value="Genomic_DNA"/>
</dbReference>
<proteinExistence type="predicted"/>
<dbReference type="AlphaFoldDB" id="A0A4Y2JVC6"/>
<reference evidence="2 3" key="1">
    <citation type="journal article" date="2019" name="Sci. Rep.">
        <title>Orb-weaving spider Araneus ventricosus genome elucidates the spidroin gene catalogue.</title>
        <authorList>
            <person name="Kono N."/>
            <person name="Nakamura H."/>
            <person name="Ohtoshi R."/>
            <person name="Moran D.A.P."/>
            <person name="Shinohara A."/>
            <person name="Yoshida Y."/>
            <person name="Fujiwara M."/>
            <person name="Mori M."/>
            <person name="Tomita M."/>
            <person name="Arakawa K."/>
        </authorList>
    </citation>
    <scope>NUCLEOTIDE SEQUENCE [LARGE SCALE GENOMIC DNA]</scope>
</reference>
<feature type="compositionally biased region" description="Basic and acidic residues" evidence="1">
    <location>
        <begin position="1"/>
        <end position="12"/>
    </location>
</feature>
<feature type="region of interest" description="Disordered" evidence="1">
    <location>
        <begin position="1"/>
        <end position="20"/>
    </location>
</feature>
<gene>
    <name evidence="2" type="ORF">AVEN_218628_1</name>
</gene>
<accession>A0A4Y2JVC6</accession>